<dbReference type="InterPro" id="IPR012292">
    <property type="entry name" value="Globin/Proto"/>
</dbReference>
<evidence type="ECO:0000313" key="2">
    <source>
        <dbReference type="Proteomes" id="UP000249720"/>
    </source>
</evidence>
<dbReference type="GO" id="GO:0020037">
    <property type="term" value="F:heme binding"/>
    <property type="evidence" value="ECO:0007669"/>
    <property type="project" value="InterPro"/>
</dbReference>
<gene>
    <name evidence="1" type="ORF">LX80_00813</name>
</gene>
<comment type="caution">
    <text evidence="1">The sequence shown here is derived from an EMBL/GenBank/DDBJ whole genome shotgun (WGS) entry which is preliminary data.</text>
</comment>
<dbReference type="CDD" id="cd08916">
    <property type="entry name" value="TrHb3_P"/>
    <property type="match status" value="1"/>
</dbReference>
<dbReference type="GO" id="GO:0019825">
    <property type="term" value="F:oxygen binding"/>
    <property type="evidence" value="ECO:0007669"/>
    <property type="project" value="InterPro"/>
</dbReference>
<dbReference type="RefSeq" id="WP_111293774.1">
    <property type="nucleotide sequence ID" value="NZ_QKZV01000002.1"/>
</dbReference>
<dbReference type="Gene3D" id="1.10.490.10">
    <property type="entry name" value="Globins"/>
    <property type="match status" value="1"/>
</dbReference>
<sequence>MTAKNDITNKDDLLALMEAFYAKALKDELIQHFFNEVAHLNLQTHLPIIVNFWESVLFDTATYKGNAMAVHQHLHQLSPFNRAHFNRWVSLFQQTVDELFAGENAEKIKQRAQSIATIMALKTIYKNA</sequence>
<name>A0A2W7S0Y1_9BACT</name>
<reference evidence="1 2" key="1">
    <citation type="submission" date="2018-06" db="EMBL/GenBank/DDBJ databases">
        <title>Genomic Encyclopedia of Archaeal and Bacterial Type Strains, Phase II (KMG-II): from individual species to whole genera.</title>
        <authorList>
            <person name="Goeker M."/>
        </authorList>
    </citation>
    <scope>NUCLEOTIDE SEQUENCE [LARGE SCALE GENOMIC DNA]</scope>
    <source>
        <strain evidence="1 2">DSM 23241</strain>
    </source>
</reference>
<accession>A0A2W7S0Y1</accession>
<evidence type="ECO:0000313" key="1">
    <source>
        <dbReference type="EMBL" id="PZX64616.1"/>
    </source>
</evidence>
<dbReference type="AlphaFoldDB" id="A0A2W7S0Y1"/>
<keyword evidence="2" id="KW-1185">Reference proteome</keyword>
<dbReference type="EMBL" id="QKZV01000002">
    <property type="protein sequence ID" value="PZX64616.1"/>
    <property type="molecule type" value="Genomic_DNA"/>
</dbReference>
<organism evidence="1 2">
    <name type="scientific">Hydrotalea sandarakina</name>
    <dbReference type="NCBI Taxonomy" id="1004304"/>
    <lineage>
        <taxon>Bacteria</taxon>
        <taxon>Pseudomonadati</taxon>
        <taxon>Bacteroidota</taxon>
        <taxon>Chitinophagia</taxon>
        <taxon>Chitinophagales</taxon>
        <taxon>Chitinophagaceae</taxon>
        <taxon>Hydrotalea</taxon>
    </lineage>
</organism>
<dbReference type="Proteomes" id="UP000249720">
    <property type="component" value="Unassembled WGS sequence"/>
</dbReference>
<dbReference type="OrthoDB" id="25954at2"/>
<protein>
    <submittedName>
        <fullName evidence="1">Hemoglobin</fullName>
    </submittedName>
</protein>
<dbReference type="SUPFAM" id="SSF46458">
    <property type="entry name" value="Globin-like"/>
    <property type="match status" value="1"/>
</dbReference>
<dbReference type="InterPro" id="IPR009050">
    <property type="entry name" value="Globin-like_sf"/>
</dbReference>
<proteinExistence type="predicted"/>